<evidence type="ECO:0000313" key="2">
    <source>
        <dbReference type="EMBL" id="EJK73538.1"/>
    </source>
</evidence>
<dbReference type="Gene3D" id="3.40.50.2000">
    <property type="entry name" value="Glycogen Phosphorylase B"/>
    <property type="match status" value="2"/>
</dbReference>
<dbReference type="PANTHER" id="PTHR48049">
    <property type="entry name" value="GLYCOSYLTRANSFERASE"/>
    <property type="match status" value="1"/>
</dbReference>
<organism evidence="2 3">
    <name type="scientific">Thalassiosira oceanica</name>
    <name type="common">Marine diatom</name>
    <dbReference type="NCBI Taxonomy" id="159749"/>
    <lineage>
        <taxon>Eukaryota</taxon>
        <taxon>Sar</taxon>
        <taxon>Stramenopiles</taxon>
        <taxon>Ochrophyta</taxon>
        <taxon>Bacillariophyta</taxon>
        <taxon>Coscinodiscophyceae</taxon>
        <taxon>Thalassiosirophycidae</taxon>
        <taxon>Thalassiosirales</taxon>
        <taxon>Thalassiosiraceae</taxon>
        <taxon>Thalassiosira</taxon>
    </lineage>
</organism>
<dbReference type="SUPFAM" id="SSF53756">
    <property type="entry name" value="UDP-Glycosyltransferase/glycogen phosphorylase"/>
    <property type="match status" value="1"/>
</dbReference>
<dbReference type="AlphaFoldDB" id="K0T485"/>
<dbReference type="InterPro" id="IPR050481">
    <property type="entry name" value="UDP-glycosyltransf_plant"/>
</dbReference>
<dbReference type="Pfam" id="PF00201">
    <property type="entry name" value="UDPGT"/>
    <property type="match status" value="1"/>
</dbReference>
<gene>
    <name evidence="2" type="ORF">THAOC_04832</name>
</gene>
<name>K0T485_THAOC</name>
<accession>K0T485</accession>
<dbReference type="OMA" id="ACTSTEY"/>
<proteinExistence type="predicted"/>
<reference evidence="2 3" key="1">
    <citation type="journal article" date="2012" name="Genome Biol.">
        <title>Genome and low-iron response of an oceanic diatom adapted to chronic iron limitation.</title>
        <authorList>
            <person name="Lommer M."/>
            <person name="Specht M."/>
            <person name="Roy A.S."/>
            <person name="Kraemer L."/>
            <person name="Andreson R."/>
            <person name="Gutowska M.A."/>
            <person name="Wolf J."/>
            <person name="Bergner S.V."/>
            <person name="Schilhabel M.B."/>
            <person name="Klostermeier U.C."/>
            <person name="Beiko R.G."/>
            <person name="Rosenstiel P."/>
            <person name="Hippler M."/>
            <person name="Laroche J."/>
        </authorList>
    </citation>
    <scope>NUCLEOTIDE SEQUENCE [LARGE SCALE GENOMIC DNA]</scope>
    <source>
        <strain evidence="2 3">CCMP1005</strain>
    </source>
</reference>
<dbReference type="InterPro" id="IPR002213">
    <property type="entry name" value="UDP_glucos_trans"/>
</dbReference>
<dbReference type="eggNOG" id="KOG1192">
    <property type="taxonomic scope" value="Eukaryota"/>
</dbReference>
<dbReference type="EMBL" id="AGNL01004422">
    <property type="protein sequence ID" value="EJK73538.1"/>
    <property type="molecule type" value="Genomic_DNA"/>
</dbReference>
<protein>
    <recommendedName>
        <fullName evidence="4">UDP-glycosyltransferases domain-containing protein</fullName>
    </recommendedName>
</protein>
<sequence>MLEVWLVTNEMVGHIMPLLPYCEELLLRGHSVTFFHPNDPKFRRLVESTGLAACTSTEYESEANLFEFMKGQVDDDSSRRPDVIIHDFFACDARDLADLIGVPSIAIFPNLAVTVNPFTGSSSAVLWKIWCGLAIPFLEGTLARVLWTKRNFDRLRRGLGLLPEQDIYPTKYQSANPNPRLFIGHTTDDFEHNSAASLPSEVFLMVGPSLPTRVDPISEDLLQWINSQRSSGRKVVYVAFGSMYKYTKKTVRLIQQQLLDCSRGKIAILWSLADRYQQHLLPLGDERCRWRIESYFPQAGIFRTGTVDAFVTHCGSNSVSEALLSDIPMVCCPGFADQNGNARRLALKGVGVIATRGAAGVGFALCEVLANVEEMTKNARDLKESMLKGGGAVMAANAIESAPRHRDEPPSKNEGSYWAGRRIPVVWLCVVFVVLHTILGRKVVE</sequence>
<comment type="caution">
    <text evidence="2">The sequence shown here is derived from an EMBL/GenBank/DDBJ whole genome shotgun (WGS) entry which is preliminary data.</text>
</comment>
<dbReference type="CDD" id="cd03784">
    <property type="entry name" value="GT1_Gtf-like"/>
    <property type="match status" value="1"/>
</dbReference>
<dbReference type="PANTHER" id="PTHR48049:SF132">
    <property type="entry name" value="GLYCOSYLTRANSFERASE"/>
    <property type="match status" value="1"/>
</dbReference>
<evidence type="ECO:0000313" key="3">
    <source>
        <dbReference type="Proteomes" id="UP000266841"/>
    </source>
</evidence>
<dbReference type="OrthoDB" id="5835829at2759"/>
<evidence type="ECO:0008006" key="4">
    <source>
        <dbReference type="Google" id="ProtNLM"/>
    </source>
</evidence>
<keyword evidence="1" id="KW-0808">Transferase</keyword>
<keyword evidence="3" id="KW-1185">Reference proteome</keyword>
<dbReference type="GO" id="GO:0035251">
    <property type="term" value="F:UDP-glucosyltransferase activity"/>
    <property type="evidence" value="ECO:0007669"/>
    <property type="project" value="InterPro"/>
</dbReference>
<dbReference type="Proteomes" id="UP000266841">
    <property type="component" value="Unassembled WGS sequence"/>
</dbReference>
<evidence type="ECO:0000256" key="1">
    <source>
        <dbReference type="ARBA" id="ARBA00022679"/>
    </source>
</evidence>